<dbReference type="GO" id="GO:0005524">
    <property type="term" value="F:ATP binding"/>
    <property type="evidence" value="ECO:0007669"/>
    <property type="project" value="InterPro"/>
</dbReference>
<keyword evidence="2 5" id="KW-0812">Transmembrane</keyword>
<proteinExistence type="predicted"/>
<evidence type="ECO:0008006" key="8">
    <source>
        <dbReference type="Google" id="ProtNLM"/>
    </source>
</evidence>
<dbReference type="GO" id="GO:0005743">
    <property type="term" value="C:mitochondrial inner membrane"/>
    <property type="evidence" value="ECO:0007669"/>
    <property type="project" value="TreeGrafter"/>
</dbReference>
<dbReference type="EMBL" id="VEPZ02001447">
    <property type="protein sequence ID" value="KAE8672362.1"/>
    <property type="molecule type" value="Genomic_DNA"/>
</dbReference>
<name>A0A6A2XAQ6_HIBSY</name>
<dbReference type="Proteomes" id="UP000436088">
    <property type="component" value="Unassembled WGS sequence"/>
</dbReference>
<keyword evidence="4 5" id="KW-0472">Membrane</keyword>
<keyword evidence="7" id="KW-1185">Reference proteome</keyword>
<gene>
    <name evidence="6" type="ORF">F3Y22_tig00111843pilonHSYRG00085</name>
</gene>
<evidence type="ECO:0000313" key="7">
    <source>
        <dbReference type="Proteomes" id="UP000436088"/>
    </source>
</evidence>
<evidence type="ECO:0000256" key="2">
    <source>
        <dbReference type="ARBA" id="ARBA00022692"/>
    </source>
</evidence>
<protein>
    <recommendedName>
        <fullName evidence="8">ABC transmembrane type-1 domain-containing protein</fullName>
    </recommendedName>
</protein>
<dbReference type="InterPro" id="IPR039421">
    <property type="entry name" value="Type_1_exporter"/>
</dbReference>
<dbReference type="SUPFAM" id="SSF90123">
    <property type="entry name" value="ABC transporter transmembrane region"/>
    <property type="match status" value="1"/>
</dbReference>
<dbReference type="Gene3D" id="1.20.1560.10">
    <property type="entry name" value="ABC transporter type 1, transmembrane domain"/>
    <property type="match status" value="1"/>
</dbReference>
<comment type="subcellular location">
    <subcellularLocation>
        <location evidence="1">Membrane</location>
        <topology evidence="1">Multi-pass membrane protein</topology>
    </subcellularLocation>
</comment>
<evidence type="ECO:0000256" key="5">
    <source>
        <dbReference type="SAM" id="Phobius"/>
    </source>
</evidence>
<feature type="transmembrane region" description="Helical" evidence="5">
    <location>
        <begin position="118"/>
        <end position="143"/>
    </location>
</feature>
<keyword evidence="3 5" id="KW-1133">Transmembrane helix</keyword>
<evidence type="ECO:0000256" key="3">
    <source>
        <dbReference type="ARBA" id="ARBA00022989"/>
    </source>
</evidence>
<dbReference type="GO" id="GO:0090374">
    <property type="term" value="P:oligopeptide export from mitochondrion"/>
    <property type="evidence" value="ECO:0007669"/>
    <property type="project" value="TreeGrafter"/>
</dbReference>
<dbReference type="PANTHER" id="PTHR43394:SF7">
    <property type="entry name" value="ABC TRANSPORTER B FAMILY MEMBER 28"/>
    <property type="match status" value="1"/>
</dbReference>
<dbReference type="InterPro" id="IPR036640">
    <property type="entry name" value="ABC1_TM_sf"/>
</dbReference>
<comment type="caution">
    <text evidence="6">The sequence shown here is derived from an EMBL/GenBank/DDBJ whole genome shotgun (WGS) entry which is preliminary data.</text>
</comment>
<dbReference type="AlphaFoldDB" id="A0A6A2XAQ6"/>
<dbReference type="PANTHER" id="PTHR43394">
    <property type="entry name" value="ATP-DEPENDENT PERMEASE MDL1, MITOCHONDRIAL"/>
    <property type="match status" value="1"/>
</dbReference>
<organism evidence="6 7">
    <name type="scientific">Hibiscus syriacus</name>
    <name type="common">Rose of Sharon</name>
    <dbReference type="NCBI Taxonomy" id="106335"/>
    <lineage>
        <taxon>Eukaryota</taxon>
        <taxon>Viridiplantae</taxon>
        <taxon>Streptophyta</taxon>
        <taxon>Embryophyta</taxon>
        <taxon>Tracheophyta</taxon>
        <taxon>Spermatophyta</taxon>
        <taxon>Magnoliopsida</taxon>
        <taxon>eudicotyledons</taxon>
        <taxon>Gunneridae</taxon>
        <taxon>Pentapetalae</taxon>
        <taxon>rosids</taxon>
        <taxon>malvids</taxon>
        <taxon>Malvales</taxon>
        <taxon>Malvaceae</taxon>
        <taxon>Malvoideae</taxon>
        <taxon>Hibiscus</taxon>
    </lineage>
</organism>
<accession>A0A6A2XAQ6</accession>
<dbReference type="GO" id="GO:0015421">
    <property type="term" value="F:ABC-type oligopeptide transporter activity"/>
    <property type="evidence" value="ECO:0007669"/>
    <property type="project" value="TreeGrafter"/>
</dbReference>
<evidence type="ECO:0000256" key="1">
    <source>
        <dbReference type="ARBA" id="ARBA00004141"/>
    </source>
</evidence>
<reference evidence="6" key="1">
    <citation type="submission" date="2019-09" db="EMBL/GenBank/DDBJ databases">
        <title>Draft genome information of white flower Hibiscus syriacus.</title>
        <authorList>
            <person name="Kim Y.-M."/>
        </authorList>
    </citation>
    <scope>NUCLEOTIDE SEQUENCE [LARGE SCALE GENOMIC DNA]</scope>
    <source>
        <strain evidence="6">YM2019G1</strain>
    </source>
</reference>
<evidence type="ECO:0000313" key="6">
    <source>
        <dbReference type="EMBL" id="KAE8672362.1"/>
    </source>
</evidence>
<evidence type="ECO:0000256" key="4">
    <source>
        <dbReference type="ARBA" id="ARBA00023136"/>
    </source>
</evidence>
<sequence length="225" mass="24986">MATASPPVIAPLHQQLIPTRFSSRTHNARKLKPSISLNAHLHQPSTFPLVSLSATSKSTRSNYILSSVYRAYVTGPPIVTESDPRIDDSEPDSDKTEASNLISRKLLWSLFARHKFRLCLSVLALVGGTTCTLSMPIFSGRFFEVLIGTRSEPLWKLLSKVGLLYSLEPIFTVIFVAEFFDRYKVGELSGLLTSDLGSLKDVVSENISRDRGFRALSEASHYILK</sequence>